<sequence length="579" mass="63439">MEDFGSSRFEGIGNTFRKRRSHTSRRPKPESQPTSEGRDISSLSSTPPSDDTRAGSSEENSGGGHSSRRKELSLSQCASRFPSASGPEGEKSVRKSKKVDVGLDELYGNNGGDQGRIGTNHRRSSEGVLAPANWKNTGRVKDGSEPQKTMALSSIRSDESSGPSVDALGNESKPKKLKVKVGGVTRTIDANVSGKSSRASDAAQKSVHKNTSDDDNSPPSDKRRGLQGIPWKDFSRGGFSLGREESSVGKGNAKNQSGKQGDKSETVRKSKRVPKKRAVDAFDDDDVDDEIRYLEKLRNARLAAGIRDDDEESSRKHRRLSKFSGNSPENLEGSASSRSSKDGKKRSPSEDTDYEEEEELLSDGEQESRKKKKARKDLVDSLVEPKREMTLTTRQRALQSGRDASGPSGNGVEFPNGLPPAPPKKQKEKLSEVEQQLKKAEAAQRRRMQNEKAARESEAEAIRKILGQDSTRKKREDKKKKRDEELAQEKAADELVRASTSVRLVMGPNGTTVTFPNDMGLPSIFESKPCSYPPPREKCAGPSCTNPYKYRDSKTKLPLCSLHCYKAIQGNMHGEAAAC</sequence>
<dbReference type="InterPro" id="IPR007529">
    <property type="entry name" value="Znf_HIT"/>
</dbReference>
<dbReference type="EMBL" id="GISG01252335">
    <property type="protein sequence ID" value="MBA4671774.1"/>
    <property type="molecule type" value="Transcribed_RNA"/>
</dbReference>
<feature type="compositionally biased region" description="Basic and acidic residues" evidence="1">
    <location>
        <begin position="428"/>
        <end position="463"/>
    </location>
</feature>
<name>A0A7C9AMZ1_OPUST</name>
<reference evidence="3" key="2">
    <citation type="submission" date="2020-07" db="EMBL/GenBank/DDBJ databases">
        <authorList>
            <person name="Vera ALvarez R."/>
            <person name="Arias-Moreno D.M."/>
            <person name="Jimenez-Jacinto V."/>
            <person name="Jimenez-Bremont J.F."/>
            <person name="Swaminathan K."/>
            <person name="Moose S.P."/>
            <person name="Guerrero-Gonzalez M.L."/>
            <person name="Marino-Ramirez L."/>
            <person name="Landsman D."/>
            <person name="Rodriguez-Kessler M."/>
            <person name="Delgado-Sanchez P."/>
        </authorList>
    </citation>
    <scope>NUCLEOTIDE SEQUENCE</scope>
    <source>
        <tissue evidence="3">Cladode</tissue>
    </source>
</reference>
<feature type="compositionally biased region" description="Polar residues" evidence="1">
    <location>
        <begin position="146"/>
        <end position="163"/>
    </location>
</feature>
<feature type="region of interest" description="Disordered" evidence="1">
    <location>
        <begin position="1"/>
        <end position="492"/>
    </location>
</feature>
<feature type="compositionally biased region" description="Polar residues" evidence="1">
    <location>
        <begin position="188"/>
        <end position="199"/>
    </location>
</feature>
<proteinExistence type="predicted"/>
<feature type="compositionally biased region" description="Basic and acidic residues" evidence="1">
    <location>
        <begin position="376"/>
        <end position="389"/>
    </location>
</feature>
<feature type="compositionally biased region" description="Basic and acidic residues" evidence="1">
    <location>
        <begin position="339"/>
        <end position="349"/>
    </location>
</feature>
<dbReference type="Pfam" id="PF04795">
    <property type="entry name" value="PAPA-1"/>
    <property type="match status" value="1"/>
</dbReference>
<protein>
    <recommendedName>
        <fullName evidence="2">INO80 complex subunit B-like conserved region domain-containing protein</fullName>
    </recommendedName>
</protein>
<dbReference type="PANTHER" id="PTHR21561:SF25">
    <property type="entry name" value="OS03G0811500 PROTEIN"/>
    <property type="match status" value="1"/>
</dbReference>
<dbReference type="InterPro" id="IPR029523">
    <property type="entry name" value="INO80B/Ies2"/>
</dbReference>
<dbReference type="GO" id="GO:0031011">
    <property type="term" value="C:Ino80 complex"/>
    <property type="evidence" value="ECO:0007669"/>
    <property type="project" value="InterPro"/>
</dbReference>
<organism evidence="3">
    <name type="scientific">Opuntia streptacantha</name>
    <name type="common">Prickly pear cactus</name>
    <name type="synonym">Opuntia cardona</name>
    <dbReference type="NCBI Taxonomy" id="393608"/>
    <lineage>
        <taxon>Eukaryota</taxon>
        <taxon>Viridiplantae</taxon>
        <taxon>Streptophyta</taxon>
        <taxon>Embryophyta</taxon>
        <taxon>Tracheophyta</taxon>
        <taxon>Spermatophyta</taxon>
        <taxon>Magnoliopsida</taxon>
        <taxon>eudicotyledons</taxon>
        <taxon>Gunneridae</taxon>
        <taxon>Pentapetalae</taxon>
        <taxon>Caryophyllales</taxon>
        <taxon>Cactineae</taxon>
        <taxon>Cactaceae</taxon>
        <taxon>Opuntioideae</taxon>
        <taxon>Opuntia</taxon>
    </lineage>
</organism>
<reference evidence="3" key="1">
    <citation type="journal article" date="2013" name="J. Plant Res.">
        <title>Effect of fungi and light on seed germination of three Opuntia species from semiarid lands of central Mexico.</title>
        <authorList>
            <person name="Delgado-Sanchez P."/>
            <person name="Jimenez-Bremont J.F."/>
            <person name="Guerrero-Gonzalez Mde L."/>
            <person name="Flores J."/>
        </authorList>
    </citation>
    <scope>NUCLEOTIDE SEQUENCE</scope>
    <source>
        <tissue evidence="3">Cladode</tissue>
    </source>
</reference>
<feature type="compositionally biased region" description="Basic and acidic residues" evidence="1">
    <location>
        <begin position="482"/>
        <end position="492"/>
    </location>
</feature>
<dbReference type="InterPro" id="IPR006880">
    <property type="entry name" value="INO80B_C"/>
</dbReference>
<dbReference type="SMART" id="SM01406">
    <property type="entry name" value="PAPA-1"/>
    <property type="match status" value="1"/>
</dbReference>
<feature type="domain" description="INO80 complex subunit B-like conserved region" evidence="2">
    <location>
        <begin position="434"/>
        <end position="519"/>
    </location>
</feature>
<evidence type="ECO:0000313" key="3">
    <source>
        <dbReference type="EMBL" id="MBA4671774.1"/>
    </source>
</evidence>
<dbReference type="PANTHER" id="PTHR21561">
    <property type="entry name" value="INO80 COMPLEX SUBUNIT B"/>
    <property type="match status" value="1"/>
</dbReference>
<dbReference type="Pfam" id="PF04438">
    <property type="entry name" value="zf-HIT"/>
    <property type="match status" value="1"/>
</dbReference>
<dbReference type="GO" id="GO:0006338">
    <property type="term" value="P:chromatin remodeling"/>
    <property type="evidence" value="ECO:0007669"/>
    <property type="project" value="InterPro"/>
</dbReference>
<feature type="compositionally biased region" description="Basic residues" evidence="1">
    <location>
        <begin position="472"/>
        <end position="481"/>
    </location>
</feature>
<feature type="compositionally biased region" description="Acidic residues" evidence="1">
    <location>
        <begin position="350"/>
        <end position="365"/>
    </location>
</feature>
<feature type="compositionally biased region" description="Low complexity" evidence="1">
    <location>
        <begin position="41"/>
        <end position="60"/>
    </location>
</feature>
<evidence type="ECO:0000259" key="2">
    <source>
        <dbReference type="SMART" id="SM01406"/>
    </source>
</evidence>
<accession>A0A7C9AMZ1</accession>
<feature type="compositionally biased region" description="Basic and acidic residues" evidence="1">
    <location>
        <begin position="88"/>
        <end position="101"/>
    </location>
</feature>
<evidence type="ECO:0000256" key="1">
    <source>
        <dbReference type="SAM" id="MobiDB-lite"/>
    </source>
</evidence>
<feature type="compositionally biased region" description="Basic residues" evidence="1">
    <location>
        <begin position="16"/>
        <end position="26"/>
    </location>
</feature>
<dbReference type="AlphaFoldDB" id="A0A7C9AMZ1"/>
<dbReference type="CDD" id="cd23021">
    <property type="entry name" value="zf-HIT_IN80B"/>
    <property type="match status" value="1"/>
</dbReference>